<accession>A0A099K8P3</accession>
<evidence type="ECO:0000313" key="2">
    <source>
        <dbReference type="Proteomes" id="UP000029868"/>
    </source>
</evidence>
<dbReference type="Proteomes" id="UP000029868">
    <property type="component" value="Unassembled WGS sequence"/>
</dbReference>
<evidence type="ECO:0000313" key="1">
    <source>
        <dbReference type="EMBL" id="KGJ86462.1"/>
    </source>
</evidence>
<dbReference type="PATRIC" id="fig|28229.3.peg.4682"/>
<dbReference type="AlphaFoldDB" id="A0A099K8P3"/>
<name>A0A099K8P3_COLPS</name>
<proteinExistence type="predicted"/>
<dbReference type="RefSeq" id="WP_033084603.1">
    <property type="nucleotide sequence ID" value="NZ_JQEC01000075.1"/>
</dbReference>
<gene>
    <name evidence="1" type="ORF">GAB14E_0735</name>
</gene>
<sequence>MLIKIQTDIFLDNNLDDLKGHFEVGTASKAVSNAATTYLSCYESKVKAERKVERLTGIIEEMRALVRAKQSAEESLQILLGEKL</sequence>
<reference evidence="1 2" key="1">
    <citation type="submission" date="2014-08" db="EMBL/GenBank/DDBJ databases">
        <title>Genomic and Phenotypic Diversity of Colwellia psychrerythraea strains from Disparate Marine Basins.</title>
        <authorList>
            <person name="Techtmann S.M."/>
            <person name="Stelling S.C."/>
            <person name="Utturkar S.M."/>
            <person name="Alshibli N."/>
            <person name="Harris A."/>
            <person name="Brown S.D."/>
            <person name="Hazen T.C."/>
        </authorList>
    </citation>
    <scope>NUCLEOTIDE SEQUENCE [LARGE SCALE GENOMIC DNA]</scope>
    <source>
        <strain evidence="1 2">GAB14E</strain>
    </source>
</reference>
<dbReference type="EMBL" id="JQEC01000075">
    <property type="protein sequence ID" value="KGJ86462.1"/>
    <property type="molecule type" value="Genomic_DNA"/>
</dbReference>
<protein>
    <submittedName>
        <fullName evidence="1">Uncharacterized protein</fullName>
    </submittedName>
</protein>
<organism evidence="1 2">
    <name type="scientific">Colwellia psychrerythraea</name>
    <name type="common">Vibrio psychroerythus</name>
    <dbReference type="NCBI Taxonomy" id="28229"/>
    <lineage>
        <taxon>Bacteria</taxon>
        <taxon>Pseudomonadati</taxon>
        <taxon>Pseudomonadota</taxon>
        <taxon>Gammaproteobacteria</taxon>
        <taxon>Alteromonadales</taxon>
        <taxon>Colwelliaceae</taxon>
        <taxon>Colwellia</taxon>
    </lineage>
</organism>
<comment type="caution">
    <text evidence="1">The sequence shown here is derived from an EMBL/GenBank/DDBJ whole genome shotgun (WGS) entry which is preliminary data.</text>
</comment>